<evidence type="ECO:0000256" key="3">
    <source>
        <dbReference type="ARBA" id="ARBA00022723"/>
    </source>
</evidence>
<evidence type="ECO:0000259" key="7">
    <source>
        <dbReference type="Pfam" id="PF05587"/>
    </source>
</evidence>
<dbReference type="GO" id="GO:0004888">
    <property type="term" value="F:transmembrane signaling receptor activity"/>
    <property type="evidence" value="ECO:0007669"/>
    <property type="project" value="TreeGrafter"/>
</dbReference>
<keyword evidence="2" id="KW-0812">Transmembrane</keyword>
<evidence type="ECO:0000313" key="9">
    <source>
        <dbReference type="Proteomes" id="UP000001811"/>
    </source>
</evidence>
<evidence type="ECO:0000256" key="1">
    <source>
        <dbReference type="ARBA" id="ARBA00004479"/>
    </source>
</evidence>
<dbReference type="Bgee" id="ENSOCUG00000024476">
    <property type="expression patterns" value="Expressed in testis and 1 other cell type or tissue"/>
</dbReference>
<keyword evidence="3" id="KW-0479">Metal-binding</keyword>
<dbReference type="STRING" id="9986.ENSOCUP00000018614"/>
<sequence length="239" mass="25924">MEAIADSPDHIEVVEGPSTLLHAHVDWFCTRACLELREVDPDPVCAGDDIVNFIGYGFHNAKTEDNIICRFKFSDSDVVEEKAVRLVGRFKIQCPLPKRAKPNQSIIVEVSLNKGRNFLANDVSMNVVHCVSTQWVCSPRGRSRACAVCTCTLGRPEGQQVPGLTQEVAPTHRHLGRVPCWLPGGWVAGVAEWGGCLLRAGSRISGEAGSPEGVLDIEHRDGSTSCSQDVCASDSVSCR</sequence>
<reference evidence="8" key="2">
    <citation type="submission" date="2025-08" db="UniProtKB">
        <authorList>
            <consortium name="Ensembl"/>
        </authorList>
    </citation>
    <scope>IDENTIFICATION</scope>
    <source>
        <strain evidence="8">Thorbecke</strain>
    </source>
</reference>
<evidence type="ECO:0000256" key="6">
    <source>
        <dbReference type="ARBA" id="ARBA00023136"/>
    </source>
</evidence>
<feature type="domain" description="Anthrax toxin receptor extracellular" evidence="7">
    <location>
        <begin position="32"/>
        <end position="131"/>
    </location>
</feature>
<dbReference type="GO" id="GO:0005886">
    <property type="term" value="C:plasma membrane"/>
    <property type="evidence" value="ECO:0007669"/>
    <property type="project" value="TreeGrafter"/>
</dbReference>
<organism evidence="8 9">
    <name type="scientific">Oryctolagus cuniculus</name>
    <name type="common">Rabbit</name>
    <dbReference type="NCBI Taxonomy" id="9986"/>
    <lineage>
        <taxon>Eukaryota</taxon>
        <taxon>Metazoa</taxon>
        <taxon>Chordata</taxon>
        <taxon>Craniata</taxon>
        <taxon>Vertebrata</taxon>
        <taxon>Euteleostomi</taxon>
        <taxon>Mammalia</taxon>
        <taxon>Eutheria</taxon>
        <taxon>Euarchontoglires</taxon>
        <taxon>Glires</taxon>
        <taxon>Lagomorpha</taxon>
        <taxon>Leporidae</taxon>
        <taxon>Oryctolagus</taxon>
    </lineage>
</organism>
<dbReference type="PANTHER" id="PTHR16059">
    <property type="entry name" value="ANTHRAX TOXIN RECEPTOR"/>
    <property type="match status" value="1"/>
</dbReference>
<comment type="subcellular location">
    <subcellularLocation>
        <location evidence="1">Membrane</location>
        <topology evidence="1">Single-pass type I membrane protein</topology>
    </subcellularLocation>
</comment>
<evidence type="ECO:0000313" key="8">
    <source>
        <dbReference type="Ensembl" id="ENSOCUP00000018614.2"/>
    </source>
</evidence>
<dbReference type="GeneTree" id="ENSGT00940000157727"/>
<dbReference type="PaxDb" id="9986-ENSOCUP00000018614"/>
<accession>G1TNN9</accession>
<dbReference type="GO" id="GO:0046872">
    <property type="term" value="F:metal ion binding"/>
    <property type="evidence" value="ECO:0007669"/>
    <property type="project" value="UniProtKB-KW"/>
</dbReference>
<protein>
    <recommendedName>
        <fullName evidence="7">Anthrax toxin receptor extracellular domain-containing protein</fullName>
    </recommendedName>
</protein>
<evidence type="ECO:0000256" key="2">
    <source>
        <dbReference type="ARBA" id="ARBA00022692"/>
    </source>
</evidence>
<dbReference type="eggNOG" id="ENOG502QSKR">
    <property type="taxonomic scope" value="Eukaryota"/>
</dbReference>
<reference evidence="8 9" key="1">
    <citation type="journal article" date="2011" name="Nature">
        <title>A high-resolution map of human evolutionary constraint using 29 mammals.</title>
        <authorList>
            <person name="Lindblad-Toh K."/>
            <person name="Garber M."/>
            <person name="Zuk O."/>
            <person name="Lin M.F."/>
            <person name="Parker B.J."/>
            <person name="Washietl S."/>
            <person name="Kheradpour P."/>
            <person name="Ernst J."/>
            <person name="Jordan G."/>
            <person name="Mauceli E."/>
            <person name="Ward L.D."/>
            <person name="Lowe C.B."/>
            <person name="Holloway A.K."/>
            <person name="Clamp M."/>
            <person name="Gnerre S."/>
            <person name="Alfoldi J."/>
            <person name="Beal K."/>
            <person name="Chang J."/>
            <person name="Clawson H."/>
            <person name="Cuff J."/>
            <person name="Di Palma F."/>
            <person name="Fitzgerald S."/>
            <person name="Flicek P."/>
            <person name="Guttman M."/>
            <person name="Hubisz M.J."/>
            <person name="Jaffe D.B."/>
            <person name="Jungreis I."/>
            <person name="Kent W.J."/>
            <person name="Kostka D."/>
            <person name="Lara M."/>
            <person name="Martins A.L."/>
            <person name="Massingham T."/>
            <person name="Moltke I."/>
            <person name="Raney B.J."/>
            <person name="Rasmussen M.D."/>
            <person name="Robinson J."/>
            <person name="Stark A."/>
            <person name="Vilella A.J."/>
            <person name="Wen J."/>
            <person name="Xie X."/>
            <person name="Zody M.C."/>
            <person name="Baldwin J."/>
            <person name="Bloom T."/>
            <person name="Chin C.W."/>
            <person name="Heiman D."/>
            <person name="Nicol R."/>
            <person name="Nusbaum C."/>
            <person name="Young S."/>
            <person name="Wilkinson J."/>
            <person name="Worley K.C."/>
            <person name="Kovar C.L."/>
            <person name="Muzny D.M."/>
            <person name="Gibbs R.A."/>
            <person name="Cree A."/>
            <person name="Dihn H.H."/>
            <person name="Fowler G."/>
            <person name="Jhangiani S."/>
            <person name="Joshi V."/>
            <person name="Lee S."/>
            <person name="Lewis L.R."/>
            <person name="Nazareth L.V."/>
            <person name="Okwuonu G."/>
            <person name="Santibanez J."/>
            <person name="Warren W.C."/>
            <person name="Mardis E.R."/>
            <person name="Weinstock G.M."/>
            <person name="Wilson R.K."/>
            <person name="Delehaunty K."/>
            <person name="Dooling D."/>
            <person name="Fronik C."/>
            <person name="Fulton L."/>
            <person name="Fulton B."/>
            <person name="Graves T."/>
            <person name="Minx P."/>
            <person name="Sodergren E."/>
            <person name="Birney E."/>
            <person name="Margulies E.H."/>
            <person name="Herrero J."/>
            <person name="Green E.D."/>
            <person name="Haussler D."/>
            <person name="Siepel A."/>
            <person name="Goldman N."/>
            <person name="Pollard K.S."/>
            <person name="Pedersen J.S."/>
            <person name="Lander E.S."/>
            <person name="Kellis M."/>
        </authorList>
    </citation>
    <scope>NUCLEOTIDE SEQUENCE [LARGE SCALE GENOMIC DNA]</scope>
    <source>
        <strain evidence="8 9">Thorbecke inbred</strain>
    </source>
</reference>
<dbReference type="PANTHER" id="PTHR16059:SF16">
    <property type="entry name" value="ANTHRAX TOXIN RECEPTOR-LIKE"/>
    <property type="match status" value="1"/>
</dbReference>
<dbReference type="Proteomes" id="UP000001811">
    <property type="component" value="Chromosome 18"/>
</dbReference>
<keyword evidence="5" id="KW-1133">Transmembrane helix</keyword>
<dbReference type="Ensembl" id="ENSOCUT00000029650.3">
    <property type="protein sequence ID" value="ENSOCUP00000018614.2"/>
    <property type="gene ID" value="ENSOCUG00000024476.3"/>
</dbReference>
<dbReference type="EMBL" id="AAGW02067576">
    <property type="status" value="NOT_ANNOTATED_CDS"/>
    <property type="molecule type" value="Genomic_DNA"/>
</dbReference>
<keyword evidence="9" id="KW-1185">Reference proteome</keyword>
<dbReference type="InParanoid" id="G1TNN9"/>
<reference evidence="8" key="3">
    <citation type="submission" date="2025-09" db="UniProtKB">
        <authorList>
            <consortium name="Ensembl"/>
        </authorList>
    </citation>
    <scope>IDENTIFICATION</scope>
    <source>
        <strain evidence="8">Thorbecke</strain>
    </source>
</reference>
<dbReference type="EMBL" id="AAGW02067575">
    <property type="status" value="NOT_ANNOTATED_CDS"/>
    <property type="molecule type" value="Genomic_DNA"/>
</dbReference>
<dbReference type="InterPro" id="IPR008400">
    <property type="entry name" value="Anthrax_toxin_rcpt_extracel"/>
</dbReference>
<dbReference type="EMBL" id="AAGW02067577">
    <property type="status" value="NOT_ANNOTATED_CDS"/>
    <property type="molecule type" value="Genomic_DNA"/>
</dbReference>
<dbReference type="GO" id="GO:0009986">
    <property type="term" value="C:cell surface"/>
    <property type="evidence" value="ECO:0007669"/>
    <property type="project" value="TreeGrafter"/>
</dbReference>
<keyword evidence="6" id="KW-0472">Membrane</keyword>
<name>G1TNN9_RABIT</name>
<evidence type="ECO:0000256" key="5">
    <source>
        <dbReference type="ARBA" id="ARBA00022989"/>
    </source>
</evidence>
<proteinExistence type="predicted"/>
<dbReference type="HOGENOM" id="CLU_649823_0_0_1"/>
<keyword evidence="4" id="KW-0732">Signal</keyword>
<dbReference type="AlphaFoldDB" id="G1TNN9"/>
<dbReference type="Pfam" id="PF05587">
    <property type="entry name" value="Anth_Ig"/>
    <property type="match status" value="1"/>
</dbReference>
<evidence type="ECO:0000256" key="4">
    <source>
        <dbReference type="ARBA" id="ARBA00022729"/>
    </source>
</evidence>